<proteinExistence type="predicted"/>
<evidence type="ECO:0008006" key="4">
    <source>
        <dbReference type="Google" id="ProtNLM"/>
    </source>
</evidence>
<name>A0A1F6DWL0_9BACT</name>
<dbReference type="AlphaFoldDB" id="A0A1F6DWL0"/>
<comment type="caution">
    <text evidence="2">The sequence shown here is derived from an EMBL/GenBank/DDBJ whole genome shotgun (WGS) entry which is preliminary data.</text>
</comment>
<evidence type="ECO:0000256" key="1">
    <source>
        <dbReference type="SAM" id="MobiDB-lite"/>
    </source>
</evidence>
<feature type="region of interest" description="Disordered" evidence="1">
    <location>
        <begin position="346"/>
        <end position="436"/>
    </location>
</feature>
<dbReference type="EMBL" id="MFLK01000035">
    <property type="protein sequence ID" value="OGG65727.1"/>
    <property type="molecule type" value="Genomic_DNA"/>
</dbReference>
<gene>
    <name evidence="2" type="ORF">A3D71_04250</name>
</gene>
<accession>A0A1F6DWL0</accession>
<sequence length="436" mass="45997">MNKQLALSVVLGVIVFGFGFSDSALAVAGEPIAGVDVNLGSNGGLMASSDFGVDSVGTLPTSPFYFFKEWKRGITRLFTFDSIAKAQLELNITNQIAAEVLEVAKTSSTVNYTGLERALQNFTNAQERLNDRLTAISADPGDAGLAKFLNDVDAKTALHAAFLQQLDADTAPGTAGIRAEGVVELVGDVMRKANENTLKTFTATVSRGTGGETPTGSVNFLLKKAADQIQRTEAAIRESELNYKEVAFTATNWNAPQTVAVSNTDDDSAGVKVTVPKQTQGTTFGEKARAGESDIFDRWGKAIAKAKNNLADAKKAFAEEKYGEAYGLARSAEAMVSGIFVSGGATQLQQSKEQRTDESKPAASPETSSKEKIKIGENESSKPEATKPVTEVDIEDTPTPQSAGAKSTSTPEKEKSETEKPAGAGAGPASNYDRAD</sequence>
<feature type="compositionally biased region" description="Basic and acidic residues" evidence="1">
    <location>
        <begin position="411"/>
        <end position="420"/>
    </location>
</feature>
<protein>
    <recommendedName>
        <fullName evidence="4">DUF5667 domain-containing protein</fullName>
    </recommendedName>
</protein>
<feature type="compositionally biased region" description="Basic and acidic residues" evidence="1">
    <location>
        <begin position="368"/>
        <end position="385"/>
    </location>
</feature>
<evidence type="ECO:0000313" key="2">
    <source>
        <dbReference type="EMBL" id="OGG65727.1"/>
    </source>
</evidence>
<organism evidence="2 3">
    <name type="scientific">Candidatus Kaiserbacteria bacterium RIFCSPHIGHO2_02_FULL_55_20</name>
    <dbReference type="NCBI Taxonomy" id="1798497"/>
    <lineage>
        <taxon>Bacteria</taxon>
        <taxon>Candidatus Kaiseribacteriota</taxon>
    </lineage>
</organism>
<reference evidence="2 3" key="1">
    <citation type="journal article" date="2016" name="Nat. Commun.">
        <title>Thousands of microbial genomes shed light on interconnected biogeochemical processes in an aquifer system.</title>
        <authorList>
            <person name="Anantharaman K."/>
            <person name="Brown C.T."/>
            <person name="Hug L.A."/>
            <person name="Sharon I."/>
            <person name="Castelle C.J."/>
            <person name="Probst A.J."/>
            <person name="Thomas B.C."/>
            <person name="Singh A."/>
            <person name="Wilkins M.J."/>
            <person name="Karaoz U."/>
            <person name="Brodie E.L."/>
            <person name="Williams K.H."/>
            <person name="Hubbard S.S."/>
            <person name="Banfield J.F."/>
        </authorList>
    </citation>
    <scope>NUCLEOTIDE SEQUENCE [LARGE SCALE GENOMIC DNA]</scope>
</reference>
<dbReference type="Proteomes" id="UP000177652">
    <property type="component" value="Unassembled WGS sequence"/>
</dbReference>
<evidence type="ECO:0000313" key="3">
    <source>
        <dbReference type="Proteomes" id="UP000177652"/>
    </source>
</evidence>
<dbReference type="STRING" id="1798497.A3D71_04250"/>